<gene>
    <name evidence="3" type="ORF">GCM10007859_02130</name>
</gene>
<evidence type="ECO:0000256" key="1">
    <source>
        <dbReference type="SAM" id="MobiDB-lite"/>
    </source>
</evidence>
<feature type="signal peptide" evidence="2">
    <location>
        <begin position="1"/>
        <end position="20"/>
    </location>
</feature>
<protein>
    <recommendedName>
        <fullName evidence="5">DUF4105 domain-containing protein</fullName>
    </recommendedName>
</protein>
<organism evidence="3 4">
    <name type="scientific">Brevundimonas denitrificans</name>
    <dbReference type="NCBI Taxonomy" id="1443434"/>
    <lineage>
        <taxon>Bacteria</taxon>
        <taxon>Pseudomonadati</taxon>
        <taxon>Pseudomonadota</taxon>
        <taxon>Alphaproteobacteria</taxon>
        <taxon>Caulobacterales</taxon>
        <taxon>Caulobacteraceae</taxon>
        <taxon>Brevundimonas</taxon>
    </lineage>
</organism>
<dbReference type="EMBL" id="BSOY01000002">
    <property type="protein sequence ID" value="GLS00209.1"/>
    <property type="molecule type" value="Genomic_DNA"/>
</dbReference>
<name>A0ABQ6BEZ4_9CAUL</name>
<evidence type="ECO:0008006" key="5">
    <source>
        <dbReference type="Google" id="ProtNLM"/>
    </source>
</evidence>
<feature type="chain" id="PRO_5045316245" description="DUF4105 domain-containing protein" evidence="2">
    <location>
        <begin position="21"/>
        <end position="199"/>
    </location>
</feature>
<reference evidence="4" key="1">
    <citation type="journal article" date="2019" name="Int. J. Syst. Evol. Microbiol.">
        <title>The Global Catalogue of Microorganisms (GCM) 10K type strain sequencing project: providing services to taxonomists for standard genome sequencing and annotation.</title>
        <authorList>
            <consortium name="The Broad Institute Genomics Platform"/>
            <consortium name="The Broad Institute Genome Sequencing Center for Infectious Disease"/>
            <person name="Wu L."/>
            <person name="Ma J."/>
        </authorList>
    </citation>
    <scope>NUCLEOTIDE SEQUENCE [LARGE SCALE GENOMIC DNA]</scope>
    <source>
        <strain evidence="4">NBRC 110107</strain>
    </source>
</reference>
<accession>A0ABQ6BEZ4</accession>
<keyword evidence="4" id="KW-1185">Reference proteome</keyword>
<sequence length="199" mass="21203">MNRAGLLGLLLALIAGSAWAEVTLTFYAHPGARVRDGYLLFPHAFVQATGTLDDTGETVDWAAGFTARNPGPQLLFTRGVGVVELPNPRYVGEGKPYLRLAVSDEAYRAVRARADWWNSPEGSVYDLRRRNCITFIADLARLAGLQTGAEPSMKPGTFLEATAALNPLAAWREGAVQEAGAQAPPAATERAAGARPGGR</sequence>
<evidence type="ECO:0000256" key="2">
    <source>
        <dbReference type="SAM" id="SignalP"/>
    </source>
</evidence>
<comment type="caution">
    <text evidence="3">The sequence shown here is derived from an EMBL/GenBank/DDBJ whole genome shotgun (WGS) entry which is preliminary data.</text>
</comment>
<evidence type="ECO:0000313" key="4">
    <source>
        <dbReference type="Proteomes" id="UP001156921"/>
    </source>
</evidence>
<proteinExistence type="predicted"/>
<keyword evidence="2" id="KW-0732">Signal</keyword>
<evidence type="ECO:0000313" key="3">
    <source>
        <dbReference type="EMBL" id="GLS00209.1"/>
    </source>
</evidence>
<dbReference type="Proteomes" id="UP001156921">
    <property type="component" value="Unassembled WGS sequence"/>
</dbReference>
<feature type="region of interest" description="Disordered" evidence="1">
    <location>
        <begin position="176"/>
        <end position="199"/>
    </location>
</feature>